<proteinExistence type="predicted"/>
<evidence type="ECO:0000313" key="1">
    <source>
        <dbReference type="EMBL" id="KAF5794980.1"/>
    </source>
</evidence>
<reference evidence="1" key="1">
    <citation type="journal article" date="2017" name="Nature">
        <title>The sunflower genome provides insights into oil metabolism, flowering and Asterid evolution.</title>
        <authorList>
            <person name="Badouin H."/>
            <person name="Gouzy J."/>
            <person name="Grassa C.J."/>
            <person name="Murat F."/>
            <person name="Staton S.E."/>
            <person name="Cottret L."/>
            <person name="Lelandais-Briere C."/>
            <person name="Owens G.L."/>
            <person name="Carrere S."/>
            <person name="Mayjonade B."/>
            <person name="Legrand L."/>
            <person name="Gill N."/>
            <person name="Kane N.C."/>
            <person name="Bowers J.E."/>
            <person name="Hubner S."/>
            <person name="Bellec A."/>
            <person name="Berard A."/>
            <person name="Berges H."/>
            <person name="Blanchet N."/>
            <person name="Boniface M.C."/>
            <person name="Brunel D."/>
            <person name="Catrice O."/>
            <person name="Chaidir N."/>
            <person name="Claudel C."/>
            <person name="Donnadieu C."/>
            <person name="Faraut T."/>
            <person name="Fievet G."/>
            <person name="Helmstetter N."/>
            <person name="King M."/>
            <person name="Knapp S.J."/>
            <person name="Lai Z."/>
            <person name="Le Paslier M.C."/>
            <person name="Lippi Y."/>
            <person name="Lorenzon L."/>
            <person name="Mandel J.R."/>
            <person name="Marage G."/>
            <person name="Marchand G."/>
            <person name="Marquand E."/>
            <person name="Bret-Mestries E."/>
            <person name="Morien E."/>
            <person name="Nambeesan S."/>
            <person name="Nguyen T."/>
            <person name="Pegot-Espagnet P."/>
            <person name="Pouilly N."/>
            <person name="Raftis F."/>
            <person name="Sallet E."/>
            <person name="Schiex T."/>
            <person name="Thomas J."/>
            <person name="Vandecasteele C."/>
            <person name="Vares D."/>
            <person name="Vear F."/>
            <person name="Vautrin S."/>
            <person name="Crespi M."/>
            <person name="Mangin B."/>
            <person name="Burke J.M."/>
            <person name="Salse J."/>
            <person name="Munos S."/>
            <person name="Vincourt P."/>
            <person name="Rieseberg L.H."/>
            <person name="Langlade N.B."/>
        </authorList>
    </citation>
    <scope>NUCLEOTIDE SEQUENCE</scope>
    <source>
        <tissue evidence="1">Leaves</tissue>
    </source>
</reference>
<keyword evidence="2" id="KW-1185">Reference proteome</keyword>
<sequence>MQLKLTTPRVRLASLDKYGVTVDVGQFRPNHVDSCVIISVFEGLCVICVCGVKDHQQLL</sequence>
<organism evidence="1 2">
    <name type="scientific">Helianthus annuus</name>
    <name type="common">Common sunflower</name>
    <dbReference type="NCBI Taxonomy" id="4232"/>
    <lineage>
        <taxon>Eukaryota</taxon>
        <taxon>Viridiplantae</taxon>
        <taxon>Streptophyta</taxon>
        <taxon>Embryophyta</taxon>
        <taxon>Tracheophyta</taxon>
        <taxon>Spermatophyta</taxon>
        <taxon>Magnoliopsida</taxon>
        <taxon>eudicotyledons</taxon>
        <taxon>Gunneridae</taxon>
        <taxon>Pentapetalae</taxon>
        <taxon>asterids</taxon>
        <taxon>campanulids</taxon>
        <taxon>Asterales</taxon>
        <taxon>Asteraceae</taxon>
        <taxon>Asteroideae</taxon>
        <taxon>Heliantheae alliance</taxon>
        <taxon>Heliantheae</taxon>
        <taxon>Helianthus</taxon>
    </lineage>
</organism>
<dbReference type="EMBL" id="MNCJ02000323">
    <property type="protein sequence ID" value="KAF5794980.1"/>
    <property type="molecule type" value="Genomic_DNA"/>
</dbReference>
<evidence type="ECO:0000313" key="2">
    <source>
        <dbReference type="Proteomes" id="UP000215914"/>
    </source>
</evidence>
<dbReference type="Proteomes" id="UP000215914">
    <property type="component" value="Unassembled WGS sequence"/>
</dbReference>
<comment type="caution">
    <text evidence="1">The sequence shown here is derived from an EMBL/GenBank/DDBJ whole genome shotgun (WGS) entry which is preliminary data.</text>
</comment>
<protein>
    <submittedName>
        <fullName evidence="1">Uncharacterized protein</fullName>
    </submittedName>
</protein>
<gene>
    <name evidence="1" type="ORF">HanXRQr2_Chr08g0334391</name>
</gene>
<accession>A0A9K3IEB7</accession>
<reference evidence="1" key="2">
    <citation type="submission" date="2020-06" db="EMBL/GenBank/DDBJ databases">
        <title>Helianthus annuus Genome sequencing and assembly Release 2.</title>
        <authorList>
            <person name="Gouzy J."/>
            <person name="Langlade N."/>
            <person name="Munos S."/>
        </authorList>
    </citation>
    <scope>NUCLEOTIDE SEQUENCE</scope>
    <source>
        <tissue evidence="1">Leaves</tissue>
    </source>
</reference>
<dbReference type="AlphaFoldDB" id="A0A9K3IEB7"/>
<dbReference type="Gramene" id="mRNA:HanXRQr2_Chr08g0334391">
    <property type="protein sequence ID" value="CDS:HanXRQr2_Chr08g0334391.1"/>
    <property type="gene ID" value="HanXRQr2_Chr08g0334391"/>
</dbReference>
<name>A0A9K3IEB7_HELAN</name>